<evidence type="ECO:0000313" key="2">
    <source>
        <dbReference type="Proteomes" id="UP000322617"/>
    </source>
</evidence>
<proteinExistence type="predicted"/>
<dbReference type="AlphaFoldDB" id="A0A510JKT4"/>
<organism evidence="1 2">
    <name type="scientific">Leptotrichia shahii</name>
    <dbReference type="NCBI Taxonomy" id="157691"/>
    <lineage>
        <taxon>Bacteria</taxon>
        <taxon>Fusobacteriati</taxon>
        <taxon>Fusobacteriota</taxon>
        <taxon>Fusobacteriia</taxon>
        <taxon>Fusobacteriales</taxon>
        <taxon>Leptotrichiaceae</taxon>
        <taxon>Leptotrichia</taxon>
    </lineage>
</organism>
<dbReference type="KEGG" id="lsz:JCM16776_0129"/>
<accession>A0A510JKT4</accession>
<dbReference type="STRING" id="1122172.GCA_000373045_01970"/>
<sequence>MNNKVNIVFVNEKSLETFSRDCDKAVVAGFLLQRNEVTLKDAVSFGDLIIMT</sequence>
<evidence type="ECO:0000313" key="1">
    <source>
        <dbReference type="EMBL" id="BBM39929.1"/>
    </source>
</evidence>
<dbReference type="RefSeq" id="WP_232053381.1">
    <property type="nucleotide sequence ID" value="NZ_AP019827.1"/>
</dbReference>
<dbReference type="Proteomes" id="UP000322617">
    <property type="component" value="Chromosome"/>
</dbReference>
<protein>
    <submittedName>
        <fullName evidence="1">Uncharacterized protein</fullName>
    </submittedName>
</protein>
<gene>
    <name evidence="1" type="ORF">JCM16776_0129</name>
</gene>
<keyword evidence="2" id="KW-1185">Reference proteome</keyword>
<dbReference type="EMBL" id="AP019827">
    <property type="protein sequence ID" value="BBM39929.1"/>
    <property type="molecule type" value="Genomic_DNA"/>
</dbReference>
<name>A0A510JKT4_9FUSO</name>
<reference evidence="1 2" key="1">
    <citation type="submission" date="2019-07" db="EMBL/GenBank/DDBJ databases">
        <title>Complete Genome Sequence of Leptotrichia shahii Strain JCM 16776.</title>
        <authorList>
            <person name="Watanabe S."/>
            <person name="Cui L."/>
        </authorList>
    </citation>
    <scope>NUCLEOTIDE SEQUENCE [LARGE SCALE GENOMIC DNA]</scope>
    <source>
        <strain evidence="1 2">JCM16776</strain>
    </source>
</reference>